<dbReference type="Pfam" id="PF10026">
    <property type="entry name" value="DUF2268"/>
    <property type="match status" value="1"/>
</dbReference>
<evidence type="ECO:0000313" key="2">
    <source>
        <dbReference type="EMBL" id="MFL0251328.1"/>
    </source>
</evidence>
<gene>
    <name evidence="2" type="ORF">ACJDT4_12955</name>
</gene>
<name>A0ABW8TFN2_9CLOT</name>
<proteinExistence type="predicted"/>
<dbReference type="RefSeq" id="WP_406787988.1">
    <property type="nucleotide sequence ID" value="NZ_JBJIAA010000010.1"/>
</dbReference>
<dbReference type="EMBL" id="JBJIAA010000010">
    <property type="protein sequence ID" value="MFL0251328.1"/>
    <property type="molecule type" value="Genomic_DNA"/>
</dbReference>
<comment type="caution">
    <text evidence="2">The sequence shown here is derived from an EMBL/GenBank/DDBJ whole genome shotgun (WGS) entry which is preliminary data.</text>
</comment>
<sequence>MNIKAIRSDEIYERMILGKTGEREDIYRYELMKPFEFKWSCIGIPLKAEKPGGYDVVMASAMGGGFAPSKIDVERIDDVRKISNEDFWKACEESIKNTLEGFEGNGVLLPVQDYIFTVLLNDPQNPMSRMTGDYCGDGGIPGYIIGTIIPNEKSLKMLPVALAHEANHNVRWQFVKWSNEITLGDMIVSEGLAENFAAFMFGEDKIGMWVKNTTRETLESVIKPAIKENINCNDFNKLSAFLYGDEIMTVRGGDPVGMPYCGGYACGYYLIKHYLNKTGKTIFEATIMPTADILKEVKDFWN</sequence>
<protein>
    <submittedName>
        <fullName evidence="2">DUF2268 domain-containing protein</fullName>
    </submittedName>
</protein>
<evidence type="ECO:0000313" key="3">
    <source>
        <dbReference type="Proteomes" id="UP001623592"/>
    </source>
</evidence>
<feature type="domain" description="DUF2268" evidence="1">
    <location>
        <begin position="87"/>
        <end position="295"/>
    </location>
</feature>
<dbReference type="Proteomes" id="UP001623592">
    <property type="component" value="Unassembled WGS sequence"/>
</dbReference>
<accession>A0ABW8TFN2</accession>
<evidence type="ECO:0000259" key="1">
    <source>
        <dbReference type="Pfam" id="PF10026"/>
    </source>
</evidence>
<reference evidence="2 3" key="1">
    <citation type="submission" date="2024-11" db="EMBL/GenBank/DDBJ databases">
        <authorList>
            <person name="Heng Y.C."/>
            <person name="Lim A.C.H."/>
            <person name="Lee J.K.Y."/>
            <person name="Kittelmann S."/>
        </authorList>
    </citation>
    <scope>NUCLEOTIDE SEQUENCE [LARGE SCALE GENOMIC DNA]</scope>
    <source>
        <strain evidence="2 3">WILCCON 0114</strain>
    </source>
</reference>
<organism evidence="2 3">
    <name type="scientific">Clostridium neuense</name>
    <dbReference type="NCBI Taxonomy" id="1728934"/>
    <lineage>
        <taxon>Bacteria</taxon>
        <taxon>Bacillati</taxon>
        <taxon>Bacillota</taxon>
        <taxon>Clostridia</taxon>
        <taxon>Eubacteriales</taxon>
        <taxon>Clostridiaceae</taxon>
        <taxon>Clostridium</taxon>
    </lineage>
</organism>
<dbReference type="InterPro" id="IPR018728">
    <property type="entry name" value="DUF2268"/>
</dbReference>
<keyword evidence="3" id="KW-1185">Reference proteome</keyword>